<protein>
    <submittedName>
        <fullName evidence="1">Aldose 1-epimerase family protein</fullName>
    </submittedName>
</protein>
<dbReference type="EMBL" id="JAMZFW010000026">
    <property type="protein sequence ID" value="MCP1103436.1"/>
    <property type="molecule type" value="Genomic_DNA"/>
</dbReference>
<organism evidence="1 2">
    <name type="scientific">Aequitasia blattaphilus</name>
    <dbReference type="NCBI Taxonomy" id="2949332"/>
    <lineage>
        <taxon>Bacteria</taxon>
        <taxon>Bacillati</taxon>
        <taxon>Bacillota</taxon>
        <taxon>Clostridia</taxon>
        <taxon>Lachnospirales</taxon>
        <taxon>Lachnospiraceae</taxon>
        <taxon>Aequitasia</taxon>
    </lineage>
</organism>
<reference evidence="1 2" key="1">
    <citation type="journal article" date="2022" name="Genome Biol. Evol.">
        <title>Host diet, physiology and behaviors set the stage for Lachnospiraceae cladogenesis.</title>
        <authorList>
            <person name="Vera-Ponce De Leon A."/>
            <person name="Schneider M."/>
            <person name="Jahnes B.C."/>
            <person name="Sadowski V."/>
            <person name="Camuy-Velez L.A."/>
            <person name="Duan J."/>
            <person name="Sabree Z.L."/>
        </authorList>
    </citation>
    <scope>NUCLEOTIDE SEQUENCE [LARGE SCALE GENOMIC DNA]</scope>
    <source>
        <strain evidence="1 2">PAL113</strain>
    </source>
</reference>
<proteinExistence type="predicted"/>
<dbReference type="RefSeq" id="WP_262067209.1">
    <property type="nucleotide sequence ID" value="NZ_JAMXOD010000026.1"/>
</dbReference>
<accession>A0ABT1ECP4</accession>
<dbReference type="InterPro" id="IPR027839">
    <property type="entry name" value="DUF4432"/>
</dbReference>
<name>A0ABT1ECP4_9FIRM</name>
<gene>
    <name evidence="1" type="ORF">NK125_13595</name>
</gene>
<sequence length="327" mass="36951">MKNEYIGHESQMVRVEEHRLIGGRGDGLRLLEIENGKGLHLTLNLDKCGDISRLSCKGVNLGYFSPCGYVHPSYYDSRGTEFLKSFTAGFLTTCGLQNVGCACVDEGIEYGLHGSISNTPSHYHAYKCMDDKIEIQAVMEDAVLFGTKLRLNRTYVVSLVDNTFTLTDEVENRGTTDVPIQLLYHLNMGYPLLDEDSIVEVSSESVEPRDERAREGYENWMKMEKPQVDFTEQCYFHTCKEKGEASIFQPKLDTKVRIAFDLSTLDSFTEWKMMGVNDYVLGLECGNCYPIGREASRAEGSLKYIKAGEKIRYQVEFAITHPNMNNG</sequence>
<evidence type="ECO:0000313" key="1">
    <source>
        <dbReference type="EMBL" id="MCP1103436.1"/>
    </source>
</evidence>
<dbReference type="Gene3D" id="2.70.98.10">
    <property type="match status" value="1"/>
</dbReference>
<dbReference type="InterPro" id="IPR014718">
    <property type="entry name" value="GH-type_carb-bd"/>
</dbReference>
<comment type="caution">
    <text evidence="1">The sequence shown here is derived from an EMBL/GenBank/DDBJ whole genome shotgun (WGS) entry which is preliminary data.</text>
</comment>
<dbReference type="Proteomes" id="UP001523566">
    <property type="component" value="Unassembled WGS sequence"/>
</dbReference>
<evidence type="ECO:0000313" key="2">
    <source>
        <dbReference type="Proteomes" id="UP001523566"/>
    </source>
</evidence>
<dbReference type="Pfam" id="PF14486">
    <property type="entry name" value="DUF4432"/>
    <property type="match status" value="1"/>
</dbReference>
<keyword evidence="2" id="KW-1185">Reference proteome</keyword>
<dbReference type="CDD" id="cd09023">
    <property type="entry name" value="Aldose_epim_Ec_c4013"/>
    <property type="match status" value="1"/>
</dbReference>